<dbReference type="EMBL" id="CAJQZP010001137">
    <property type="protein sequence ID" value="CAG5020689.1"/>
    <property type="molecule type" value="Genomic_DNA"/>
</dbReference>
<evidence type="ECO:0000259" key="17">
    <source>
        <dbReference type="PROSITE" id="PS51285"/>
    </source>
</evidence>
<dbReference type="PROSITE" id="PS00107">
    <property type="entry name" value="PROTEIN_KINASE_ATP"/>
    <property type="match status" value="1"/>
</dbReference>
<dbReference type="FunFam" id="1.10.510.10:FF:000096">
    <property type="entry name" value="cGMP-dependent protein kinase"/>
    <property type="match status" value="1"/>
</dbReference>
<dbReference type="SMART" id="SM00100">
    <property type="entry name" value="cNMP"/>
    <property type="match status" value="3"/>
</dbReference>
<dbReference type="EC" id="2.7.11.12" evidence="2"/>
<evidence type="ECO:0000256" key="2">
    <source>
        <dbReference type="ARBA" id="ARBA00012428"/>
    </source>
</evidence>
<evidence type="ECO:0000256" key="13">
    <source>
        <dbReference type="SAM" id="Coils"/>
    </source>
</evidence>
<dbReference type="PROSITE" id="PS50011">
    <property type="entry name" value="PROTEIN_KINASE_DOM"/>
    <property type="match status" value="1"/>
</dbReference>
<feature type="compositionally biased region" description="Low complexity" evidence="14">
    <location>
        <begin position="410"/>
        <end position="419"/>
    </location>
</feature>
<feature type="domain" description="Cyclic nucleotide-binding" evidence="16">
    <location>
        <begin position="828"/>
        <end position="951"/>
    </location>
</feature>
<feature type="domain" description="Cyclic nucleotide-binding" evidence="16">
    <location>
        <begin position="176"/>
        <end position="217"/>
    </location>
</feature>
<comment type="similarity">
    <text evidence="1">Belongs to the protein kinase superfamily. AGC Ser/Thr protein kinase family. cGMP subfamily.</text>
</comment>
<dbReference type="InterPro" id="IPR000961">
    <property type="entry name" value="AGC-kinase_C"/>
</dbReference>
<feature type="compositionally biased region" description="Polar residues" evidence="14">
    <location>
        <begin position="508"/>
        <end position="522"/>
    </location>
</feature>
<dbReference type="PANTHER" id="PTHR24353:SF111">
    <property type="match status" value="1"/>
</dbReference>
<dbReference type="CDD" id="cd05572">
    <property type="entry name" value="STKc_cGK"/>
    <property type="match status" value="1"/>
</dbReference>
<feature type="compositionally biased region" description="Polar residues" evidence="14">
    <location>
        <begin position="250"/>
        <end position="269"/>
    </location>
</feature>
<keyword evidence="3" id="KW-0723">Serine/threonine-protein kinase</keyword>
<dbReference type="InterPro" id="IPR017441">
    <property type="entry name" value="Protein_kinase_ATP_BS"/>
</dbReference>
<dbReference type="CDD" id="cd12085">
    <property type="entry name" value="DD_cGKI-alpha"/>
    <property type="match status" value="1"/>
</dbReference>
<evidence type="ECO:0000256" key="7">
    <source>
        <dbReference type="ARBA" id="ARBA00022777"/>
    </source>
</evidence>
<dbReference type="PROSITE" id="PS00108">
    <property type="entry name" value="PROTEIN_KINASE_ST"/>
    <property type="match status" value="1"/>
</dbReference>
<evidence type="ECO:0000256" key="6">
    <source>
        <dbReference type="ARBA" id="ARBA00022741"/>
    </source>
</evidence>
<dbReference type="PROSITE" id="PS00889">
    <property type="entry name" value="CNMP_BINDING_2"/>
    <property type="match status" value="2"/>
</dbReference>
<evidence type="ECO:0000256" key="8">
    <source>
        <dbReference type="ARBA" id="ARBA00022840"/>
    </source>
</evidence>
<evidence type="ECO:0000256" key="11">
    <source>
        <dbReference type="ARBA" id="ARBA00047462"/>
    </source>
</evidence>
<keyword evidence="9" id="KW-0142">cGMP-binding</keyword>
<dbReference type="Pfam" id="PF00069">
    <property type="entry name" value="Pkinase"/>
    <property type="match status" value="1"/>
</dbReference>
<proteinExistence type="inferred from homology"/>
<dbReference type="InterPro" id="IPR018488">
    <property type="entry name" value="cNMP-bd_CS"/>
</dbReference>
<feature type="region of interest" description="Disordered" evidence="14">
    <location>
        <begin position="363"/>
        <end position="461"/>
    </location>
</feature>
<evidence type="ECO:0000256" key="14">
    <source>
        <dbReference type="SAM" id="MobiDB-lite"/>
    </source>
</evidence>
<dbReference type="PROSITE" id="PS50042">
    <property type="entry name" value="CNMP_BINDING_3"/>
    <property type="match status" value="3"/>
</dbReference>
<evidence type="ECO:0000256" key="4">
    <source>
        <dbReference type="ARBA" id="ARBA00022535"/>
    </source>
</evidence>
<dbReference type="GO" id="GO:0005524">
    <property type="term" value="F:ATP binding"/>
    <property type="evidence" value="ECO:0007669"/>
    <property type="project" value="UniProtKB-UniRule"/>
</dbReference>
<reference evidence="18" key="1">
    <citation type="submission" date="2021-04" db="EMBL/GenBank/DDBJ databases">
        <authorList>
            <person name="Tunstrom K."/>
        </authorList>
    </citation>
    <scope>NUCLEOTIDE SEQUENCE</scope>
</reference>
<evidence type="ECO:0000259" key="16">
    <source>
        <dbReference type="PROSITE" id="PS50042"/>
    </source>
</evidence>
<dbReference type="PANTHER" id="PTHR24353">
    <property type="entry name" value="CYCLIC NUCLEOTIDE-DEPENDENT PROTEIN KINASE"/>
    <property type="match status" value="1"/>
</dbReference>
<dbReference type="SMART" id="SM00220">
    <property type="entry name" value="S_TKc"/>
    <property type="match status" value="1"/>
</dbReference>
<feature type="region of interest" description="Disordered" evidence="14">
    <location>
        <begin position="1242"/>
        <end position="1277"/>
    </location>
</feature>
<feature type="domain" description="Protein kinase" evidence="15">
    <location>
        <begin position="966"/>
        <end position="1225"/>
    </location>
</feature>
<keyword evidence="19" id="KW-1185">Reference proteome</keyword>
<comment type="catalytic activity">
    <reaction evidence="10">
        <text>L-threonyl-[protein] + ATP = O-phospho-L-threonyl-[protein] + ADP + H(+)</text>
        <dbReference type="Rhea" id="RHEA:46608"/>
        <dbReference type="Rhea" id="RHEA-COMP:11060"/>
        <dbReference type="Rhea" id="RHEA-COMP:11605"/>
        <dbReference type="ChEBI" id="CHEBI:15378"/>
        <dbReference type="ChEBI" id="CHEBI:30013"/>
        <dbReference type="ChEBI" id="CHEBI:30616"/>
        <dbReference type="ChEBI" id="CHEBI:61977"/>
        <dbReference type="ChEBI" id="CHEBI:456216"/>
        <dbReference type="EC" id="2.7.11.12"/>
    </reaction>
</comment>
<comment type="caution">
    <text evidence="18">The sequence shown here is derived from an EMBL/GenBank/DDBJ whole genome shotgun (WGS) entry which is preliminary data.</text>
</comment>
<keyword evidence="4" id="KW-0140">cGMP</keyword>
<keyword evidence="7" id="KW-0418">Kinase</keyword>
<gene>
    <name evidence="18" type="ORF">PAPOLLO_LOCUS17338</name>
</gene>
<sequence length="1277" mass="145111">MRVCFDTLCFGSSQRTAGDDEPRAVVHTGGGALTVAPTVNGDRRALDETYREIELNGIMGTPSAMNSDSENCVANATMANDMQPLLERIRELEMLLKQRDQEMLELRSQLDKLQSVFPYQQYARSRGPRKQRAQGISAEPQTSSSLQDLTHQTFPVYDKSETSRELIKGAILDNDFMKNLEMTQIREIVDCMYPVEYAAGSVIIKEGDVGSIVYVMEGKAVMEDPWLSINDRTMDLVYAANWVGASNLSNFNENDNGSNKSKFNSISRSKSCRDIDRSDNDYESKTISFEDNGNKRTQDAPGENISQLAKYQQNIEEKARANNNLIGHNKLKHSYSFKDMPNGYRPSTLRRVKRRNFTEWDIESFGSNERQPPIPPQRKDSLKYAHRQRKADSKKSLPLPDPGPVPPDPSSESYYEYYSRVSQLNNNTDSDKINQLEKDTKKDRNTNEGANQNGTVRGYSNSSGTMYHLINSMATLDLAPIKSRSGKKNPDIDCEAEDLGLYMRPINESLSTYDQPERTTQQENKRSGRMDDVKPSFRSKSMRVKSEGRAPLRSYLDSVQNDGEVFSTVTVTQPKRNLSPSEQLTLMQYDMYNRSHNPPITPITNGYHSVDLGKESDHRTTNGALKQIKRDRYGKLYNTVRVKSEGRYDRYNDILSFVQPKDHISEERVTNTNGVYSRSAKSSSSGSDSDFSIPRPKLIVPVHTYGTRKRKTGNLCQRDSNATESTLDAGVLLDVTRLEDSNNATAEVKDPEGRVEVSRENKYLSTMAPGKVFGELAILYNCKRTATIKAATDCRLWAIERQCFQTIMMRTGLIRQAEYTDFLKSVPIFKDLPEDTLIKISDVLEETHYQNGDYIIRQGARGDTFFIISKGQVKVTQKPPNSNDEKFIRTLTKGDFFGEKALQGDDLRTANIICDSPEGTTCLVIDRETFNQLISTLDEIRTKYKDEGDSRHRLNEEFANLRLSDLRIIATLGIGGFGRVELVQIQGDSSRSFALKQMKKAQIVETRQQQHIMSEKEIMSEMNCEFIVKLYKTFKDRKYLYMLMETCLGGELWTILRDRGQFDDATTRFYTACVVEAFHYLHSRNIIYRDLKPENLLLDSKGYVKLVDFGFSKKLQASRKTWTFCGTPEYVAPEVIMNRGHDISADYWSLGVLMFELLTGSPPFTGADPMKTYNKILKGIDAVEFPRCITRNAANLIKKLCRDNPAERLGYQRGGITEIQKHKWFDGFNWEGLAQRTLEPPITPVVKSPLDTHNFDQYPPDADEPPPDDLSGWDATF</sequence>
<dbReference type="CDD" id="cd00038">
    <property type="entry name" value="CAP_ED"/>
    <property type="match status" value="3"/>
</dbReference>
<dbReference type="Pfam" id="PF00027">
    <property type="entry name" value="cNMP_binding"/>
    <property type="match status" value="2"/>
</dbReference>
<evidence type="ECO:0000313" key="18">
    <source>
        <dbReference type="EMBL" id="CAG5020689.1"/>
    </source>
</evidence>
<evidence type="ECO:0000256" key="10">
    <source>
        <dbReference type="ARBA" id="ARBA00047298"/>
    </source>
</evidence>
<feature type="compositionally biased region" description="Pro residues" evidence="14">
    <location>
        <begin position="399"/>
        <end position="409"/>
    </location>
</feature>
<dbReference type="InterPro" id="IPR008271">
    <property type="entry name" value="Ser/Thr_kinase_AS"/>
</dbReference>
<dbReference type="InterPro" id="IPR035014">
    <property type="entry name" value="STKc_cGK"/>
</dbReference>
<dbReference type="GO" id="GO:0004692">
    <property type="term" value="F:cGMP-dependent protein kinase activity"/>
    <property type="evidence" value="ECO:0007669"/>
    <property type="project" value="UniProtKB-EC"/>
</dbReference>
<dbReference type="InterPro" id="IPR000719">
    <property type="entry name" value="Prot_kinase_dom"/>
</dbReference>
<evidence type="ECO:0000256" key="3">
    <source>
        <dbReference type="ARBA" id="ARBA00022527"/>
    </source>
</evidence>
<evidence type="ECO:0000256" key="5">
    <source>
        <dbReference type="ARBA" id="ARBA00022679"/>
    </source>
</evidence>
<dbReference type="GO" id="GO:0005737">
    <property type="term" value="C:cytoplasm"/>
    <property type="evidence" value="ECO:0007669"/>
    <property type="project" value="UniProtKB-ARBA"/>
</dbReference>
<dbReference type="InterPro" id="IPR000595">
    <property type="entry name" value="cNMP-bd_dom"/>
</dbReference>
<dbReference type="PROSITE" id="PS51285">
    <property type="entry name" value="AGC_KINASE_CTER"/>
    <property type="match status" value="1"/>
</dbReference>
<evidence type="ECO:0000313" key="19">
    <source>
        <dbReference type="Proteomes" id="UP000691718"/>
    </source>
</evidence>
<feature type="compositionally biased region" description="Polar residues" evidence="14">
    <location>
        <begin position="447"/>
        <end position="461"/>
    </location>
</feature>
<evidence type="ECO:0000259" key="15">
    <source>
        <dbReference type="PROSITE" id="PS50011"/>
    </source>
</evidence>
<keyword evidence="5" id="KW-0808">Transferase</keyword>
<evidence type="ECO:0000256" key="12">
    <source>
        <dbReference type="PROSITE-ProRule" id="PRU10141"/>
    </source>
</evidence>
<keyword evidence="8 12" id="KW-0067">ATP-binding</keyword>
<keyword evidence="6 12" id="KW-0547">Nucleotide-binding</keyword>
<feature type="binding site" evidence="12">
    <location>
        <position position="996"/>
    </location>
    <ligand>
        <name>ATP</name>
        <dbReference type="ChEBI" id="CHEBI:30616"/>
    </ligand>
</feature>
<dbReference type="GO" id="GO:0030553">
    <property type="term" value="F:cGMP binding"/>
    <property type="evidence" value="ECO:0007669"/>
    <property type="project" value="UniProtKB-KW"/>
</dbReference>
<feature type="compositionally biased region" description="Basic and acidic residues" evidence="14">
    <location>
        <begin position="271"/>
        <end position="284"/>
    </location>
</feature>
<accession>A0A8S3XE97</accession>
<feature type="region of interest" description="Disordered" evidence="14">
    <location>
        <begin position="250"/>
        <end position="303"/>
    </location>
</feature>
<organism evidence="18 19">
    <name type="scientific">Parnassius apollo</name>
    <name type="common">Apollo butterfly</name>
    <name type="synonym">Papilio apollo</name>
    <dbReference type="NCBI Taxonomy" id="110799"/>
    <lineage>
        <taxon>Eukaryota</taxon>
        <taxon>Metazoa</taxon>
        <taxon>Ecdysozoa</taxon>
        <taxon>Arthropoda</taxon>
        <taxon>Hexapoda</taxon>
        <taxon>Insecta</taxon>
        <taxon>Pterygota</taxon>
        <taxon>Neoptera</taxon>
        <taxon>Endopterygota</taxon>
        <taxon>Lepidoptera</taxon>
        <taxon>Glossata</taxon>
        <taxon>Ditrysia</taxon>
        <taxon>Papilionoidea</taxon>
        <taxon>Papilionidae</taxon>
        <taxon>Parnassiinae</taxon>
        <taxon>Parnassini</taxon>
        <taxon>Parnassius</taxon>
        <taxon>Parnassius</taxon>
    </lineage>
</organism>
<feature type="region of interest" description="Disordered" evidence="14">
    <location>
        <begin position="123"/>
        <end position="147"/>
    </location>
</feature>
<evidence type="ECO:0000256" key="1">
    <source>
        <dbReference type="ARBA" id="ARBA00006352"/>
    </source>
</evidence>
<dbReference type="Proteomes" id="UP000691718">
    <property type="component" value="Unassembled WGS sequence"/>
</dbReference>
<feature type="compositionally biased region" description="Basic and acidic residues" evidence="14">
    <location>
        <begin position="429"/>
        <end position="446"/>
    </location>
</feature>
<keyword evidence="13" id="KW-0175">Coiled coil</keyword>
<dbReference type="AlphaFoldDB" id="A0A8S3XE97"/>
<comment type="catalytic activity">
    <reaction evidence="11">
        <text>L-seryl-[protein] + ATP = O-phospho-L-seryl-[protein] + ADP + H(+)</text>
        <dbReference type="Rhea" id="RHEA:17989"/>
        <dbReference type="Rhea" id="RHEA-COMP:9863"/>
        <dbReference type="Rhea" id="RHEA-COMP:11604"/>
        <dbReference type="ChEBI" id="CHEBI:15378"/>
        <dbReference type="ChEBI" id="CHEBI:29999"/>
        <dbReference type="ChEBI" id="CHEBI:30616"/>
        <dbReference type="ChEBI" id="CHEBI:83421"/>
        <dbReference type="ChEBI" id="CHEBI:456216"/>
        <dbReference type="EC" id="2.7.11.12"/>
    </reaction>
</comment>
<dbReference type="FunFam" id="2.60.120.10:FF:000064">
    <property type="entry name" value="cGMP-dependent protein kinase, isozyme"/>
    <property type="match status" value="1"/>
</dbReference>
<feature type="compositionally biased region" description="Basic and acidic residues" evidence="14">
    <location>
        <begin position="523"/>
        <end position="535"/>
    </location>
</feature>
<feature type="region of interest" description="Disordered" evidence="14">
    <location>
        <begin position="507"/>
        <end position="549"/>
    </location>
</feature>
<feature type="domain" description="Cyclic nucleotide-binding" evidence="16">
    <location>
        <begin position="752"/>
        <end position="825"/>
    </location>
</feature>
<dbReference type="SMART" id="SM00133">
    <property type="entry name" value="S_TK_X"/>
    <property type="match status" value="1"/>
</dbReference>
<dbReference type="OrthoDB" id="63267at2759"/>
<protein>
    <recommendedName>
        <fullName evidence="2">cGMP-dependent protein kinase</fullName>
        <ecNumber evidence="2">2.7.11.12</ecNumber>
    </recommendedName>
</protein>
<feature type="coiled-coil region" evidence="13">
    <location>
        <begin position="89"/>
        <end position="116"/>
    </location>
</feature>
<name>A0A8S3XE97_PARAO</name>
<feature type="domain" description="AGC-kinase C-terminal" evidence="17">
    <location>
        <begin position="1226"/>
        <end position="1277"/>
    </location>
</feature>
<dbReference type="PROSITE" id="PS00888">
    <property type="entry name" value="CNMP_BINDING_1"/>
    <property type="match status" value="1"/>
</dbReference>
<evidence type="ECO:0000256" key="9">
    <source>
        <dbReference type="ARBA" id="ARBA00022992"/>
    </source>
</evidence>